<dbReference type="SUPFAM" id="SSF63380">
    <property type="entry name" value="Riboflavin synthase domain-like"/>
    <property type="match status" value="2"/>
</dbReference>
<evidence type="ECO:0000259" key="11">
    <source>
        <dbReference type="PROSITE" id="PS51177"/>
    </source>
</evidence>
<dbReference type="NCBIfam" id="NF006767">
    <property type="entry name" value="PRK09289.1"/>
    <property type="match status" value="1"/>
</dbReference>
<feature type="repeat" description="Lumazine-binding" evidence="10">
    <location>
        <begin position="1"/>
        <end position="96"/>
    </location>
</feature>
<evidence type="ECO:0000256" key="10">
    <source>
        <dbReference type="PROSITE-ProRule" id="PRU00524"/>
    </source>
</evidence>
<evidence type="ECO:0000313" key="13">
    <source>
        <dbReference type="Proteomes" id="UP001319827"/>
    </source>
</evidence>
<dbReference type="EC" id="2.5.1.9" evidence="4 9"/>
<dbReference type="EMBL" id="AP024355">
    <property type="protein sequence ID" value="BCR04765.1"/>
    <property type="molecule type" value="Genomic_DNA"/>
</dbReference>
<evidence type="ECO:0000256" key="2">
    <source>
        <dbReference type="ARBA" id="ARBA00002803"/>
    </source>
</evidence>
<dbReference type="NCBIfam" id="NF009566">
    <property type="entry name" value="PRK13020.1"/>
    <property type="match status" value="1"/>
</dbReference>
<keyword evidence="7" id="KW-0808">Transferase</keyword>
<dbReference type="InterPro" id="IPR017938">
    <property type="entry name" value="Riboflavin_synthase-like_b-brl"/>
</dbReference>
<sequence length="216" mass="23324">MFTGLIEDLGSIREMQRGADSVRLKVATRLPMEEIRMGESIAVNGICLTVVAFGGGTFSADVSPETLSRSNLGRISPGSRVNLERALRLSDRLGGHLVSGHIDAVAEIAERYQEGNAVRFRFAVPGEISRYVVEKGSIAVDGISLTVNSVTAESFTVAVIPHSLAMTTLQERVVGDLVNIETDLIGKYVERLLKGDSGGQERKPLNLEFLAKHGFL</sequence>
<evidence type="ECO:0000256" key="1">
    <source>
        <dbReference type="ARBA" id="ARBA00000968"/>
    </source>
</evidence>
<organism evidence="12 13">
    <name type="scientific">Desulfuromonas versatilis</name>
    <dbReference type="NCBI Taxonomy" id="2802975"/>
    <lineage>
        <taxon>Bacteria</taxon>
        <taxon>Pseudomonadati</taxon>
        <taxon>Thermodesulfobacteriota</taxon>
        <taxon>Desulfuromonadia</taxon>
        <taxon>Desulfuromonadales</taxon>
        <taxon>Desulfuromonadaceae</taxon>
        <taxon>Desulfuromonas</taxon>
    </lineage>
</organism>
<dbReference type="Proteomes" id="UP001319827">
    <property type="component" value="Chromosome"/>
</dbReference>
<dbReference type="RefSeq" id="WP_221252216.1">
    <property type="nucleotide sequence ID" value="NZ_AP024355.1"/>
</dbReference>
<evidence type="ECO:0000313" key="12">
    <source>
        <dbReference type="EMBL" id="BCR04765.1"/>
    </source>
</evidence>
<keyword evidence="13" id="KW-1185">Reference proteome</keyword>
<comment type="function">
    <text evidence="2">Catalyzes the dismutation of two molecules of 6,7-dimethyl-8-ribityllumazine, resulting in the formation of riboflavin and 5-amino-6-(D-ribitylamino)uracil.</text>
</comment>
<evidence type="ECO:0000256" key="3">
    <source>
        <dbReference type="ARBA" id="ARBA00004887"/>
    </source>
</evidence>
<dbReference type="PANTHER" id="PTHR21098">
    <property type="entry name" value="RIBOFLAVIN SYNTHASE ALPHA CHAIN"/>
    <property type="match status" value="1"/>
</dbReference>
<dbReference type="InterPro" id="IPR023366">
    <property type="entry name" value="ATP_synth_asu-like_sf"/>
</dbReference>
<dbReference type="PANTHER" id="PTHR21098:SF12">
    <property type="entry name" value="RIBOFLAVIN SYNTHASE"/>
    <property type="match status" value="1"/>
</dbReference>
<dbReference type="PIRSF" id="PIRSF000498">
    <property type="entry name" value="Riboflavin_syn_A"/>
    <property type="match status" value="1"/>
</dbReference>
<comment type="pathway">
    <text evidence="3">Cofactor biosynthesis; riboflavin biosynthesis; riboflavin from 2-hydroxy-3-oxobutyl phosphate and 5-amino-6-(D-ribitylamino)uracil: step 2/2.</text>
</comment>
<evidence type="ECO:0000256" key="8">
    <source>
        <dbReference type="ARBA" id="ARBA00022737"/>
    </source>
</evidence>
<comment type="catalytic activity">
    <reaction evidence="1">
        <text>2 6,7-dimethyl-8-(1-D-ribityl)lumazine + H(+) = 5-amino-6-(D-ribitylamino)uracil + riboflavin</text>
        <dbReference type="Rhea" id="RHEA:20772"/>
        <dbReference type="ChEBI" id="CHEBI:15378"/>
        <dbReference type="ChEBI" id="CHEBI:15934"/>
        <dbReference type="ChEBI" id="CHEBI:57986"/>
        <dbReference type="ChEBI" id="CHEBI:58201"/>
        <dbReference type="EC" id="2.5.1.9"/>
    </reaction>
</comment>
<gene>
    <name evidence="12" type="primary">ribE</name>
    <name evidence="12" type="ORF">DESUT3_18340</name>
</gene>
<keyword evidence="8" id="KW-0677">Repeat</keyword>
<accession>A0ABN6DXL6</accession>
<evidence type="ECO:0000256" key="5">
    <source>
        <dbReference type="ARBA" id="ARBA00013950"/>
    </source>
</evidence>
<evidence type="ECO:0000256" key="7">
    <source>
        <dbReference type="ARBA" id="ARBA00022679"/>
    </source>
</evidence>
<dbReference type="NCBIfam" id="TIGR00187">
    <property type="entry name" value="ribE"/>
    <property type="match status" value="1"/>
</dbReference>
<dbReference type="Gene3D" id="2.40.30.20">
    <property type="match status" value="2"/>
</dbReference>
<reference evidence="12 13" key="1">
    <citation type="journal article" date="2016" name="C (Basel)">
        <title>Selective Growth of and Electricity Production by Marine Exoelectrogenic Bacteria in Self-Aggregated Hydrogel of Microbially Reduced Graphene Oxide.</title>
        <authorList>
            <person name="Yoshida N."/>
            <person name="Goto Y."/>
            <person name="Miyata Y."/>
        </authorList>
    </citation>
    <scope>NUCLEOTIDE SEQUENCE [LARGE SCALE GENOMIC DNA]</scope>
    <source>
        <strain evidence="12 13">NIT-T3</strain>
    </source>
</reference>
<reference evidence="12 13" key="2">
    <citation type="journal article" date="2021" name="Int. J. Syst. Evol. Microbiol.">
        <title>Isolation and Polyphasic Characterization of Desulfuromonas versatilis sp. Nov., an Electrogenic Bacteria Capable of Versatile Metabolism Isolated from a Graphene Oxide-Reducing Enrichment Culture.</title>
        <authorList>
            <person name="Xie L."/>
            <person name="Yoshida N."/>
            <person name="Ishii S."/>
            <person name="Meng L."/>
        </authorList>
    </citation>
    <scope>NUCLEOTIDE SEQUENCE [LARGE SCALE GENOMIC DNA]</scope>
    <source>
        <strain evidence="12 13">NIT-T3</strain>
    </source>
</reference>
<evidence type="ECO:0000256" key="9">
    <source>
        <dbReference type="NCBIfam" id="TIGR00187"/>
    </source>
</evidence>
<proteinExistence type="predicted"/>
<keyword evidence="6" id="KW-0686">Riboflavin biosynthesis</keyword>
<dbReference type="Pfam" id="PF00677">
    <property type="entry name" value="Lum_binding"/>
    <property type="match status" value="2"/>
</dbReference>
<dbReference type="InterPro" id="IPR001783">
    <property type="entry name" value="Lumazine-bd"/>
</dbReference>
<name>A0ABN6DXL6_9BACT</name>
<feature type="domain" description="Lumazine-binding" evidence="11">
    <location>
        <begin position="1"/>
        <end position="96"/>
    </location>
</feature>
<feature type="domain" description="Lumazine-binding" evidence="11">
    <location>
        <begin position="97"/>
        <end position="193"/>
    </location>
</feature>
<dbReference type="InterPro" id="IPR026017">
    <property type="entry name" value="Lumazine-bd_dom"/>
</dbReference>
<dbReference type="PROSITE" id="PS51177">
    <property type="entry name" value="LUMAZINE_BIND"/>
    <property type="match status" value="2"/>
</dbReference>
<protein>
    <recommendedName>
        <fullName evidence="5 9">Riboflavin synthase</fullName>
        <ecNumber evidence="4 9">2.5.1.9</ecNumber>
    </recommendedName>
</protein>
<evidence type="ECO:0000256" key="4">
    <source>
        <dbReference type="ARBA" id="ARBA00012827"/>
    </source>
</evidence>
<dbReference type="CDD" id="cd00402">
    <property type="entry name" value="Riboflavin_synthase_like"/>
    <property type="match status" value="1"/>
</dbReference>
<evidence type="ECO:0000256" key="6">
    <source>
        <dbReference type="ARBA" id="ARBA00022619"/>
    </source>
</evidence>
<feature type="repeat" description="Lumazine-binding" evidence="10">
    <location>
        <begin position="97"/>
        <end position="193"/>
    </location>
</feature>